<dbReference type="HOGENOM" id="CLU_3309918_0_0_9"/>
<evidence type="ECO:0000313" key="2">
    <source>
        <dbReference type="Proteomes" id="UP000006873"/>
    </source>
</evidence>
<sequence>MATMRKNKLAFILFVQSWNALKSTTIFIHHFNLKKPPVL</sequence>
<protein>
    <submittedName>
        <fullName evidence="1">Uncharacterized protein</fullName>
    </submittedName>
</protein>
<dbReference type="Proteomes" id="UP000006873">
    <property type="component" value="Chromosome"/>
</dbReference>
<evidence type="ECO:0000313" key="1">
    <source>
        <dbReference type="EMBL" id="ADO37407.1"/>
    </source>
</evidence>
<dbReference type="EMBL" id="CP002273">
    <property type="protein sequence ID" value="ADO37407.1"/>
    <property type="molecule type" value="Genomic_DNA"/>
</dbReference>
<gene>
    <name evidence="1" type="ordered locus">ELI_2425</name>
</gene>
<dbReference type="KEGG" id="elm:ELI_2425"/>
<proteinExistence type="predicted"/>
<dbReference type="AlphaFoldDB" id="E3GN30"/>
<reference key="1">
    <citation type="submission" date="2010-09" db="EMBL/GenBank/DDBJ databases">
        <authorList>
            <person name="Roh H."/>
            <person name="Ko H.-J."/>
            <person name="Kim D."/>
            <person name="Choi D.G."/>
            <person name="Park S."/>
            <person name="Kim S."/>
            <person name="Kim K.H."/>
            <person name="Chang I.S."/>
            <person name="Choi I.-G."/>
        </authorList>
    </citation>
    <scope>NUCLEOTIDE SEQUENCE</scope>
    <source>
        <strain>KIST612</strain>
    </source>
</reference>
<organism evidence="1 2">
    <name type="scientific">Eubacterium callanderi</name>
    <dbReference type="NCBI Taxonomy" id="53442"/>
    <lineage>
        <taxon>Bacteria</taxon>
        <taxon>Bacillati</taxon>
        <taxon>Bacillota</taxon>
        <taxon>Clostridia</taxon>
        <taxon>Eubacteriales</taxon>
        <taxon>Eubacteriaceae</taxon>
        <taxon>Eubacterium</taxon>
    </lineage>
</organism>
<accession>E3GN30</accession>
<keyword evidence="2" id="KW-1185">Reference proteome</keyword>
<reference evidence="1 2" key="2">
    <citation type="journal article" date="2011" name="J. Bacteriol.">
        <title>Complete genome sequence of a carbon monoxide-utilizing acetogen, Eubacterium limosum KIST612.</title>
        <authorList>
            <person name="Roh H."/>
            <person name="Ko H.J."/>
            <person name="Kim D."/>
            <person name="Choi D.G."/>
            <person name="Park S."/>
            <person name="Kim S."/>
            <person name="Chang I.S."/>
            <person name="Choi I.G."/>
        </authorList>
    </citation>
    <scope>NUCLEOTIDE SEQUENCE [LARGE SCALE GENOMIC DNA]</scope>
    <source>
        <strain evidence="1 2">KIST612</strain>
    </source>
</reference>
<name>E3GN30_9FIRM</name>